<evidence type="ECO:0000259" key="5">
    <source>
        <dbReference type="PROSITE" id="PS50090"/>
    </source>
</evidence>
<sequence length="354" mass="41822">MLKLVSRSLLLPRLNVQQQDISFLCKRVALLNLTPRLFYNTAVEPIVKNPKLEIQENNEKFHANLSPLELLRKEALKIEVASSLRPRCLWLEEEDEKLLRLVNEHGKRWTFISKYFIDRPASTLMNRYSLLKDEKGRGPWTEEELKVLREVSKGKSPEEIDNWEEIQKALPIPRPMFLIKQKYIYSLNPATKFGRWSQEESEKLQHLITRYGEDNLDKVATLMGSRTRRQCLERWRWQMASIKKGRFSPDEDAKILKAVAQYGENFAVVAKVIGSDRTARHISQHYRNILAPNIDRSPWTLEEQRKLYEVCTKHNGNMIETKKELNSKRAIRDMWNHFVTERKLQNIEKNKQSK</sequence>
<organism evidence="7 8">
    <name type="scientific">Helicostylum pulchrum</name>
    <dbReference type="NCBI Taxonomy" id="562976"/>
    <lineage>
        <taxon>Eukaryota</taxon>
        <taxon>Fungi</taxon>
        <taxon>Fungi incertae sedis</taxon>
        <taxon>Mucoromycota</taxon>
        <taxon>Mucoromycotina</taxon>
        <taxon>Mucoromycetes</taxon>
        <taxon>Mucorales</taxon>
        <taxon>Mucorineae</taxon>
        <taxon>Mucoraceae</taxon>
        <taxon>Helicostylum</taxon>
    </lineage>
</organism>
<dbReference type="SMART" id="SM00717">
    <property type="entry name" value="SANT"/>
    <property type="match status" value="5"/>
</dbReference>
<evidence type="ECO:0000313" key="8">
    <source>
        <dbReference type="Proteomes" id="UP001476247"/>
    </source>
</evidence>
<evidence type="ECO:0000256" key="2">
    <source>
        <dbReference type="ARBA" id="ARBA00023125"/>
    </source>
</evidence>
<protein>
    <submittedName>
        <fullName evidence="7">Uncharacterized protein</fullName>
    </submittedName>
</protein>
<dbReference type="PANTHER" id="PTHR46621:SF1">
    <property type="entry name" value="SNRNA-ACTIVATING PROTEIN COMPLEX SUBUNIT 4"/>
    <property type="match status" value="1"/>
</dbReference>
<comment type="caution">
    <text evidence="7">The sequence shown here is derived from an EMBL/GenBank/DDBJ whole genome shotgun (WGS) entry which is preliminary data.</text>
</comment>
<feature type="domain" description="HTH myb-type" evidence="6">
    <location>
        <begin position="239"/>
        <end position="294"/>
    </location>
</feature>
<feature type="domain" description="Myb-like" evidence="5">
    <location>
        <begin position="188"/>
        <end position="239"/>
    </location>
</feature>
<dbReference type="CDD" id="cd00167">
    <property type="entry name" value="SANT"/>
    <property type="match status" value="3"/>
</dbReference>
<evidence type="ECO:0000256" key="1">
    <source>
        <dbReference type="ARBA" id="ARBA00023015"/>
    </source>
</evidence>
<dbReference type="Pfam" id="PF00249">
    <property type="entry name" value="Myb_DNA-binding"/>
    <property type="match status" value="2"/>
</dbReference>
<dbReference type="InterPro" id="IPR051575">
    <property type="entry name" value="Myb-like_DNA-bd"/>
</dbReference>
<evidence type="ECO:0000256" key="4">
    <source>
        <dbReference type="ARBA" id="ARBA00023242"/>
    </source>
</evidence>
<dbReference type="Proteomes" id="UP001476247">
    <property type="component" value="Unassembled WGS sequence"/>
</dbReference>
<keyword evidence="4" id="KW-0539">Nucleus</keyword>
<dbReference type="PROSITE" id="PS50090">
    <property type="entry name" value="MYB_LIKE"/>
    <property type="match status" value="2"/>
</dbReference>
<dbReference type="Pfam" id="PF13921">
    <property type="entry name" value="Myb_DNA-bind_6"/>
    <property type="match status" value="1"/>
</dbReference>
<dbReference type="PROSITE" id="PS51294">
    <property type="entry name" value="HTH_MYB"/>
    <property type="match status" value="3"/>
</dbReference>
<keyword evidence="8" id="KW-1185">Reference proteome</keyword>
<accession>A0ABP9XW30</accession>
<evidence type="ECO:0000256" key="3">
    <source>
        <dbReference type="ARBA" id="ARBA00023163"/>
    </source>
</evidence>
<dbReference type="SUPFAM" id="SSF46689">
    <property type="entry name" value="Homeodomain-like"/>
    <property type="match status" value="5"/>
</dbReference>
<feature type="domain" description="HTH myb-type" evidence="6">
    <location>
        <begin position="188"/>
        <end position="236"/>
    </location>
</feature>
<feature type="domain" description="HTH myb-type" evidence="6">
    <location>
        <begin position="87"/>
        <end position="135"/>
    </location>
</feature>
<reference evidence="7 8" key="1">
    <citation type="submission" date="2024-04" db="EMBL/GenBank/DDBJ databases">
        <title>genome sequences of Mucor flavus KT1a and Helicostylum pulchrum KT1b strains isolation_sourced from the surface of a dry-aged beef.</title>
        <authorList>
            <person name="Toyotome T."/>
            <person name="Hosono M."/>
            <person name="Torimaru M."/>
            <person name="Fukuda K."/>
            <person name="Mikami N."/>
        </authorList>
    </citation>
    <scope>NUCLEOTIDE SEQUENCE [LARGE SCALE GENOMIC DNA]</scope>
    <source>
        <strain evidence="7 8">KT1b</strain>
    </source>
</reference>
<evidence type="ECO:0000313" key="7">
    <source>
        <dbReference type="EMBL" id="GAA5798989.1"/>
    </source>
</evidence>
<keyword evidence="2" id="KW-0238">DNA-binding</keyword>
<dbReference type="EMBL" id="BAABUJ010000011">
    <property type="protein sequence ID" value="GAA5798989.1"/>
    <property type="molecule type" value="Genomic_DNA"/>
</dbReference>
<dbReference type="InterPro" id="IPR017930">
    <property type="entry name" value="Myb_dom"/>
</dbReference>
<name>A0ABP9XW30_9FUNG</name>
<feature type="domain" description="Myb-like" evidence="5">
    <location>
        <begin position="90"/>
        <end position="132"/>
    </location>
</feature>
<dbReference type="PANTHER" id="PTHR46621">
    <property type="entry name" value="SNRNA-ACTIVATING PROTEIN COMPLEX SUBUNIT 4"/>
    <property type="match status" value="1"/>
</dbReference>
<evidence type="ECO:0000259" key="6">
    <source>
        <dbReference type="PROSITE" id="PS51294"/>
    </source>
</evidence>
<keyword evidence="3" id="KW-0804">Transcription</keyword>
<gene>
    <name evidence="7" type="ORF">HPULCUR_004398</name>
</gene>
<dbReference type="InterPro" id="IPR001005">
    <property type="entry name" value="SANT/Myb"/>
</dbReference>
<dbReference type="InterPro" id="IPR009057">
    <property type="entry name" value="Homeodomain-like_sf"/>
</dbReference>
<proteinExistence type="predicted"/>
<dbReference type="Gene3D" id="1.10.10.60">
    <property type="entry name" value="Homeodomain-like"/>
    <property type="match status" value="3"/>
</dbReference>
<keyword evidence="1" id="KW-0805">Transcription regulation</keyword>